<feature type="domain" description="Transglutaminase-like" evidence="1">
    <location>
        <begin position="333"/>
        <end position="394"/>
    </location>
</feature>
<proteinExistence type="predicted"/>
<evidence type="ECO:0000313" key="2">
    <source>
        <dbReference type="EMBL" id="MDQ0152854.1"/>
    </source>
</evidence>
<dbReference type="SUPFAM" id="SSF54001">
    <property type="entry name" value="Cysteine proteinases"/>
    <property type="match status" value="1"/>
</dbReference>
<dbReference type="PANTHER" id="PTHR38339">
    <property type="entry name" value="TRANSGLUTAMINASE DOMAIN PROTEIN"/>
    <property type="match status" value="1"/>
</dbReference>
<dbReference type="SMART" id="SM00460">
    <property type="entry name" value="TGc"/>
    <property type="match status" value="1"/>
</dbReference>
<dbReference type="Pfam" id="PF01841">
    <property type="entry name" value="Transglut_core"/>
    <property type="match status" value="1"/>
</dbReference>
<dbReference type="RefSeq" id="WP_307254767.1">
    <property type="nucleotide sequence ID" value="NZ_JAUSTO010000008.1"/>
</dbReference>
<dbReference type="Proteomes" id="UP001241537">
    <property type="component" value="Unassembled WGS sequence"/>
</dbReference>
<name>A0AAE3VAT0_9FIRM</name>
<reference evidence="2" key="1">
    <citation type="submission" date="2023-07" db="EMBL/GenBank/DDBJ databases">
        <title>Genomic Encyclopedia of Type Strains, Phase IV (KMG-IV): sequencing the most valuable type-strain genomes for metagenomic binning, comparative biology and taxonomic classification.</title>
        <authorList>
            <person name="Goeker M."/>
        </authorList>
    </citation>
    <scope>NUCLEOTIDE SEQUENCE</scope>
    <source>
        <strain evidence="2">DSM 19659</strain>
    </source>
</reference>
<gene>
    <name evidence="2" type="ORF">J2S20_001552</name>
</gene>
<dbReference type="EMBL" id="JAUSTO010000008">
    <property type="protein sequence ID" value="MDQ0152854.1"/>
    <property type="molecule type" value="Genomic_DNA"/>
</dbReference>
<dbReference type="InterPro" id="IPR038765">
    <property type="entry name" value="Papain-like_cys_pep_sf"/>
</dbReference>
<evidence type="ECO:0000313" key="3">
    <source>
        <dbReference type="Proteomes" id="UP001241537"/>
    </source>
</evidence>
<keyword evidence="3" id="KW-1185">Reference proteome</keyword>
<sequence length="471" mass="53968">MSKNIFRYMYIPLPSAVERLKERGNLAEAEVCLRHLMESAERSPEEKQRFYAEQEILRRLPGEYPYTRGEALKLMRRYIPDFAEERFDALVAEGRILWRYLEGEPHYFGRFFDSLCKTDPYFAGEAAKQGHLIPGSDWSLLQKSAEKMRCSGEFSVRLRVRAGLRLNDSLYRGGAVLRASLPLVRVTAEQSDIQLETLSAGGQAGAADAEQRVVFWEESLQENHDFTLQYSLLHTEQYQDIYGIAETMQAGSGDIYRSGQERAEEVGPETVEETAHPLPFPESAYIRTLAGRLTEGVTEPLCKAKRFYDFITEQVRYSFMPSYFCLDRMAERCASDRVGDCGIQALLFLSLCEAAGIPAHWESGLKTEPGFIGAHDWTRFYTEQYGWRAVDLSYGGAAWRRGDEAMHRFYFGNIDPWRVAANVRFMGETGFPEPEFRADPYDNQLGELELDGRGLRYGEFTHFYSQECFEG</sequence>
<dbReference type="InterPro" id="IPR002931">
    <property type="entry name" value="Transglutaminase-like"/>
</dbReference>
<dbReference type="Gene3D" id="3.10.620.30">
    <property type="match status" value="1"/>
</dbReference>
<evidence type="ECO:0000259" key="1">
    <source>
        <dbReference type="SMART" id="SM00460"/>
    </source>
</evidence>
<accession>A0AAE3VAT0</accession>
<protein>
    <recommendedName>
        <fullName evidence="1">Transglutaminase-like domain-containing protein</fullName>
    </recommendedName>
</protein>
<dbReference type="AlphaFoldDB" id="A0AAE3VAT0"/>
<organism evidence="2 3">
    <name type="scientific">Moryella indoligenes</name>
    <dbReference type="NCBI Taxonomy" id="371674"/>
    <lineage>
        <taxon>Bacteria</taxon>
        <taxon>Bacillati</taxon>
        <taxon>Bacillota</taxon>
        <taxon>Clostridia</taxon>
        <taxon>Lachnospirales</taxon>
        <taxon>Lachnospiraceae</taxon>
        <taxon>Moryella</taxon>
    </lineage>
</organism>
<comment type="caution">
    <text evidence="2">The sequence shown here is derived from an EMBL/GenBank/DDBJ whole genome shotgun (WGS) entry which is preliminary data.</text>
</comment>
<dbReference type="PANTHER" id="PTHR38339:SF1">
    <property type="entry name" value="TRANSGLUTAMINASE-LIKE DOMAIN-CONTAINING PROTEIN"/>
    <property type="match status" value="1"/>
</dbReference>